<organism evidence="2">
    <name type="scientific">marine metagenome</name>
    <dbReference type="NCBI Taxonomy" id="408172"/>
    <lineage>
        <taxon>unclassified sequences</taxon>
        <taxon>metagenomes</taxon>
        <taxon>ecological metagenomes</taxon>
    </lineage>
</organism>
<comment type="similarity">
    <text evidence="1">Belongs to the cytochrome P450 family.</text>
</comment>
<protein>
    <recommendedName>
        <fullName evidence="3">Cytochrome P450</fullName>
    </recommendedName>
</protein>
<dbReference type="GO" id="GO:0016705">
    <property type="term" value="F:oxidoreductase activity, acting on paired donors, with incorporation or reduction of molecular oxygen"/>
    <property type="evidence" value="ECO:0007669"/>
    <property type="project" value="InterPro"/>
</dbReference>
<dbReference type="PANTHER" id="PTHR46696">
    <property type="entry name" value="P450, PUTATIVE (EUROFUNG)-RELATED"/>
    <property type="match status" value="1"/>
</dbReference>
<dbReference type="PANTHER" id="PTHR46696:SF6">
    <property type="entry name" value="P450, PUTATIVE (EUROFUNG)-RELATED"/>
    <property type="match status" value="1"/>
</dbReference>
<reference evidence="2" key="1">
    <citation type="submission" date="2018-05" db="EMBL/GenBank/DDBJ databases">
        <authorList>
            <person name="Lanie J.A."/>
            <person name="Ng W.-L."/>
            <person name="Kazmierczak K.M."/>
            <person name="Andrzejewski T.M."/>
            <person name="Davidsen T.M."/>
            <person name="Wayne K.J."/>
            <person name="Tettelin H."/>
            <person name="Glass J.I."/>
            <person name="Rusch D."/>
            <person name="Podicherti R."/>
            <person name="Tsui H.-C.T."/>
            <person name="Winkler M.E."/>
        </authorList>
    </citation>
    <scope>NUCLEOTIDE SEQUENCE</scope>
</reference>
<evidence type="ECO:0000256" key="1">
    <source>
        <dbReference type="ARBA" id="ARBA00010617"/>
    </source>
</evidence>
<dbReference type="InterPro" id="IPR001128">
    <property type="entry name" value="Cyt_P450"/>
</dbReference>
<dbReference type="EMBL" id="UINC01226168">
    <property type="protein sequence ID" value="SVE56540.1"/>
    <property type="molecule type" value="Genomic_DNA"/>
</dbReference>
<gene>
    <name evidence="2" type="ORF">METZ01_LOCUS509394</name>
</gene>
<dbReference type="PROSITE" id="PS00086">
    <property type="entry name" value="CYTOCHROME_P450"/>
    <property type="match status" value="1"/>
</dbReference>
<accession>A0A383EJN8</accession>
<evidence type="ECO:0008006" key="3">
    <source>
        <dbReference type="Google" id="ProtNLM"/>
    </source>
</evidence>
<dbReference type="Pfam" id="PF00067">
    <property type="entry name" value="p450"/>
    <property type="match status" value="1"/>
</dbReference>
<name>A0A383EJN8_9ZZZZ</name>
<dbReference type="GO" id="GO:0020037">
    <property type="term" value="F:heme binding"/>
    <property type="evidence" value="ECO:0007669"/>
    <property type="project" value="InterPro"/>
</dbReference>
<dbReference type="SUPFAM" id="SSF48264">
    <property type="entry name" value="Cytochrome P450"/>
    <property type="match status" value="1"/>
</dbReference>
<dbReference type="GO" id="GO:0004497">
    <property type="term" value="F:monooxygenase activity"/>
    <property type="evidence" value="ECO:0007669"/>
    <property type="project" value="InterPro"/>
</dbReference>
<dbReference type="GO" id="GO:0005506">
    <property type="term" value="F:iron ion binding"/>
    <property type="evidence" value="ECO:0007669"/>
    <property type="project" value="InterPro"/>
</dbReference>
<dbReference type="InterPro" id="IPR017972">
    <property type="entry name" value="Cyt_P450_CS"/>
</dbReference>
<dbReference type="Gene3D" id="1.10.630.10">
    <property type="entry name" value="Cytochrome P450"/>
    <property type="match status" value="1"/>
</dbReference>
<dbReference type="AlphaFoldDB" id="A0A383EJN8"/>
<feature type="non-terminal residue" evidence="2">
    <location>
        <position position="1"/>
    </location>
</feature>
<evidence type="ECO:0000313" key="2">
    <source>
        <dbReference type="EMBL" id="SVE56540.1"/>
    </source>
</evidence>
<dbReference type="InterPro" id="IPR036396">
    <property type="entry name" value="Cyt_P450_sf"/>
</dbReference>
<sequence>NSTKHLAFGYGIHRCIGQMLARKELEVGISAILQRLDNIALKPGHAPIIHAPSFILRGIDALHITFSRI</sequence>
<proteinExistence type="inferred from homology"/>